<evidence type="ECO:0000313" key="4">
    <source>
        <dbReference type="EMBL" id="CAL6072795.1"/>
    </source>
</evidence>
<dbReference type="EMBL" id="CATOUU010000343">
    <property type="protein sequence ID" value="CAI9925593.1"/>
    <property type="molecule type" value="Genomic_DNA"/>
</dbReference>
<evidence type="ECO:0000313" key="1">
    <source>
        <dbReference type="EMBL" id="CAI9925593.1"/>
    </source>
</evidence>
<proteinExistence type="predicted"/>
<gene>
    <name evidence="1" type="ORF">HINF_LOCUS13238</name>
    <name evidence="3" type="ORF">HINF_LOCUS35768</name>
    <name evidence="2" type="ORF">HINF_LOCUS54382</name>
    <name evidence="4" type="ORF">HINF_LOCUS55795</name>
</gene>
<dbReference type="EMBL" id="CAXDID020000297">
    <property type="protein sequence ID" value="CAL6072795.1"/>
    <property type="molecule type" value="Genomic_DNA"/>
</dbReference>
<comment type="caution">
    <text evidence="1">The sequence shown here is derived from an EMBL/GenBank/DDBJ whole genome shotgun (WGS) entry which is preliminary data.</text>
</comment>
<dbReference type="AlphaFoldDB" id="A0AA86NU87"/>
<evidence type="ECO:0000313" key="2">
    <source>
        <dbReference type="EMBL" id="CAI9966737.1"/>
    </source>
</evidence>
<dbReference type="EMBL" id="CATOUU010001009">
    <property type="protein sequence ID" value="CAI9966737.1"/>
    <property type="molecule type" value="Genomic_DNA"/>
</dbReference>
<organism evidence="1">
    <name type="scientific">Hexamita inflata</name>
    <dbReference type="NCBI Taxonomy" id="28002"/>
    <lineage>
        <taxon>Eukaryota</taxon>
        <taxon>Metamonada</taxon>
        <taxon>Diplomonadida</taxon>
        <taxon>Hexamitidae</taxon>
        <taxon>Hexamitinae</taxon>
        <taxon>Hexamita</taxon>
    </lineage>
</organism>
<dbReference type="EMBL" id="CAXDID020000130">
    <property type="protein sequence ID" value="CAL6035103.1"/>
    <property type="molecule type" value="Genomic_DNA"/>
</dbReference>
<evidence type="ECO:0000313" key="3">
    <source>
        <dbReference type="EMBL" id="CAL6035103.1"/>
    </source>
</evidence>
<sequence>MYSVYIWQKKKEILVFSKQFQKMYFNSFSLPLPLLETFIYLCESRIPKSEIKNFLTFSLNSILFIRCKYFINYNSICQQIALSSQKSPKQTLADQKSYCKRHESIWQQGMPMYILNSCQQEKQDYRKRRAGTDCVINIFSNYLPLLVFSFMRAVSTSNVWQPSVFKRLILKVEIQMAFIGYDSQLVFS</sequence>
<accession>A0AA86NU87</accession>
<reference evidence="1" key="1">
    <citation type="submission" date="2023-06" db="EMBL/GenBank/DDBJ databases">
        <authorList>
            <person name="Kurt Z."/>
        </authorList>
    </citation>
    <scope>NUCLEOTIDE SEQUENCE</scope>
</reference>
<reference evidence="3 5" key="2">
    <citation type="submission" date="2024-07" db="EMBL/GenBank/DDBJ databases">
        <authorList>
            <person name="Akdeniz Z."/>
        </authorList>
    </citation>
    <scope>NUCLEOTIDE SEQUENCE [LARGE SCALE GENOMIC DNA]</scope>
</reference>
<name>A0AA86NU87_9EUKA</name>
<keyword evidence="5" id="KW-1185">Reference proteome</keyword>
<dbReference type="Proteomes" id="UP001642409">
    <property type="component" value="Unassembled WGS sequence"/>
</dbReference>
<protein>
    <submittedName>
        <fullName evidence="3">Hypothetical_protein</fullName>
    </submittedName>
</protein>
<evidence type="ECO:0000313" key="5">
    <source>
        <dbReference type="Proteomes" id="UP001642409"/>
    </source>
</evidence>